<name>A0ABR2ZE57_9AGAR</name>
<accession>A0ABR2ZE57</accession>
<reference evidence="1 2" key="1">
    <citation type="submission" date="2024-05" db="EMBL/GenBank/DDBJ databases">
        <title>A draft genome resource for the thread blight pathogen Marasmius tenuissimus strain MS-2.</title>
        <authorList>
            <person name="Yulfo-Soto G.E."/>
            <person name="Baruah I.K."/>
            <person name="Amoako-Attah I."/>
            <person name="Bukari Y."/>
            <person name="Meinhardt L.W."/>
            <person name="Bailey B.A."/>
            <person name="Cohen S.P."/>
        </authorList>
    </citation>
    <scope>NUCLEOTIDE SEQUENCE [LARGE SCALE GENOMIC DNA]</scope>
    <source>
        <strain evidence="1 2">MS-2</strain>
    </source>
</reference>
<gene>
    <name evidence="1" type="ORF">AAF712_013630</name>
</gene>
<proteinExistence type="predicted"/>
<comment type="caution">
    <text evidence="1">The sequence shown here is derived from an EMBL/GenBank/DDBJ whole genome shotgun (WGS) entry which is preliminary data.</text>
</comment>
<dbReference type="PANTHER" id="PTHR38792">
    <property type="entry name" value="BNR/ASP-BOX REPEAT DOMAIN PROTEIN (AFU_ORTHOLOGUE AFUA_7G06430)-RELATED"/>
    <property type="match status" value="1"/>
</dbReference>
<organism evidence="1 2">
    <name type="scientific">Marasmius tenuissimus</name>
    <dbReference type="NCBI Taxonomy" id="585030"/>
    <lineage>
        <taxon>Eukaryota</taxon>
        <taxon>Fungi</taxon>
        <taxon>Dikarya</taxon>
        <taxon>Basidiomycota</taxon>
        <taxon>Agaricomycotina</taxon>
        <taxon>Agaricomycetes</taxon>
        <taxon>Agaricomycetidae</taxon>
        <taxon>Agaricales</taxon>
        <taxon>Marasmiineae</taxon>
        <taxon>Marasmiaceae</taxon>
        <taxon>Marasmius</taxon>
    </lineage>
</organism>
<evidence type="ECO:0008006" key="3">
    <source>
        <dbReference type="Google" id="ProtNLM"/>
    </source>
</evidence>
<dbReference type="InterPro" id="IPR036278">
    <property type="entry name" value="Sialidase_sf"/>
</dbReference>
<keyword evidence="2" id="KW-1185">Reference proteome</keyword>
<dbReference type="Gene3D" id="2.120.10.10">
    <property type="match status" value="1"/>
</dbReference>
<dbReference type="PANTHER" id="PTHR38792:SF3">
    <property type="entry name" value="BNR_ASP-BOX REPEAT DOMAIN PROTEIN (AFU_ORTHOLOGUE AFUA_7G06430)-RELATED"/>
    <property type="match status" value="1"/>
</dbReference>
<evidence type="ECO:0000313" key="2">
    <source>
        <dbReference type="Proteomes" id="UP001437256"/>
    </source>
</evidence>
<sequence>MTPPTVWFPIYRSTDLGQTWKPLSNITDTQNGWGLRYQPFLFELPEKIGNFAAGTLLAAGNSIPADLSQTRIEVYASTDKGRSWRFVSHVASGGRAIPNNGETPVWEPFMLVYKGQLVIYYSDQRDTANHGQKLSHQVTSDLVNWGPVVTDFADSNPNNRPGMHTVAALPNGKYMMTYEYGGAPEAGFACYYRISDSPLTFASAQGFNIRATTGQQTESSPIVVWTPYGGSNGTIVVSAYNNGGLWINKQLGAVGSPWTFVNTGATAGYSRHLSVLPTGRQIFIVGAGALGGTANRVLASVIDLP</sequence>
<dbReference type="CDD" id="cd15482">
    <property type="entry name" value="Sialidase_non-viral"/>
    <property type="match status" value="1"/>
</dbReference>
<dbReference type="Proteomes" id="UP001437256">
    <property type="component" value="Unassembled WGS sequence"/>
</dbReference>
<protein>
    <recommendedName>
        <fullName evidence="3">Glycoside hydrolase family 93 protein</fullName>
    </recommendedName>
</protein>
<dbReference type="EMBL" id="JBBXMP010000215">
    <property type="protein sequence ID" value="KAL0059618.1"/>
    <property type="molecule type" value="Genomic_DNA"/>
</dbReference>
<dbReference type="SUPFAM" id="SSF50939">
    <property type="entry name" value="Sialidases"/>
    <property type="match status" value="1"/>
</dbReference>
<evidence type="ECO:0000313" key="1">
    <source>
        <dbReference type="EMBL" id="KAL0059618.1"/>
    </source>
</evidence>